<evidence type="ECO:0000313" key="15">
    <source>
        <dbReference type="Proteomes" id="UP000484547"/>
    </source>
</evidence>
<accession>A0A7X3BUF9</accession>
<dbReference type="Proteomes" id="UP000443070">
    <property type="component" value="Unassembled WGS sequence"/>
</dbReference>
<dbReference type="InterPro" id="IPR058240">
    <property type="entry name" value="rSAM_sf"/>
</dbReference>
<feature type="domain" description="Radical SAM core" evidence="11">
    <location>
        <begin position="27"/>
        <end position="317"/>
    </location>
</feature>
<evidence type="ECO:0000259" key="11">
    <source>
        <dbReference type="PROSITE" id="PS51918"/>
    </source>
</evidence>
<evidence type="ECO:0000256" key="3">
    <source>
        <dbReference type="ARBA" id="ARBA00022485"/>
    </source>
</evidence>
<dbReference type="PANTHER" id="PTHR30352:SF4">
    <property type="entry name" value="PYRUVATE FORMATE-LYASE 2-ACTIVATING ENZYME"/>
    <property type="match status" value="1"/>
</dbReference>
<dbReference type="SFLD" id="SFLDS00029">
    <property type="entry name" value="Radical_SAM"/>
    <property type="match status" value="1"/>
</dbReference>
<feature type="domain" description="4Fe-4S ferredoxin-type" evidence="10">
    <location>
        <begin position="94"/>
        <end position="125"/>
    </location>
</feature>
<keyword evidence="4" id="KW-0949">S-adenosyl-L-methionine</keyword>
<dbReference type="PROSITE" id="PS01087">
    <property type="entry name" value="RADICAL_ACTIVATING"/>
    <property type="match status" value="1"/>
</dbReference>
<sequence>MARSLSPIGVQQDLSGRIFDIQSYSVHDGPGCRTLVFLSGCPLRCEWCANPEGLENRVRTLFRVMKCINRTQGCTRCIPKCPHQAISISDEKEIPLAIDWEKCRHCESHECVDACLQEAFVPASRDMKVSELMKIFDRDRHYWSGKGGATFSGGDPMYQKDFLQAVLKECRNAYIHTAIETSGFFPQETYLATMKYVDFAFNDLKHMDSDKHKEKTGVPNGLILANIAALAQSDWPGRLVLRSPVIEGFNDSKENMAAIAEFMHSVGLTEFNLLPFHRLGDSKWKSCGMVYPYSMYEATPPEKLEDLQKVLLDLGIKAYVGSDTPF</sequence>
<dbReference type="InterPro" id="IPR001989">
    <property type="entry name" value="Radical_activat_CS"/>
</dbReference>
<evidence type="ECO:0000256" key="5">
    <source>
        <dbReference type="ARBA" id="ARBA00022723"/>
    </source>
</evidence>
<dbReference type="InterPro" id="IPR012839">
    <property type="entry name" value="Organic_radical_activase"/>
</dbReference>
<keyword evidence="6" id="KW-0560">Oxidoreductase</keyword>
<evidence type="ECO:0000313" key="14">
    <source>
        <dbReference type="Proteomes" id="UP000443070"/>
    </source>
</evidence>
<dbReference type="PANTHER" id="PTHR30352">
    <property type="entry name" value="PYRUVATE FORMATE-LYASE-ACTIVATING ENZYME"/>
    <property type="match status" value="1"/>
</dbReference>
<dbReference type="PROSITE" id="PS51379">
    <property type="entry name" value="4FE4S_FER_2"/>
    <property type="match status" value="2"/>
</dbReference>
<keyword evidence="8" id="KW-0411">Iron-sulfur</keyword>
<dbReference type="Gene3D" id="3.30.70.20">
    <property type="match status" value="1"/>
</dbReference>
<evidence type="ECO:0000256" key="2">
    <source>
        <dbReference type="ARBA" id="ARBA00009777"/>
    </source>
</evidence>
<dbReference type="GO" id="GO:0051539">
    <property type="term" value="F:4 iron, 4 sulfur cluster binding"/>
    <property type="evidence" value="ECO:0007669"/>
    <property type="project" value="UniProtKB-KW"/>
</dbReference>
<name>A0A7X3BUF9_9FIRM</name>
<dbReference type="SFLD" id="SFLDG01066">
    <property type="entry name" value="organic_radical-activating_enz"/>
    <property type="match status" value="1"/>
</dbReference>
<dbReference type="SFLD" id="SFLDG01118">
    <property type="entry name" value="activating_enzymes__group_2"/>
    <property type="match status" value="1"/>
</dbReference>
<feature type="domain" description="4Fe-4S ferredoxin-type" evidence="10">
    <location>
        <begin position="62"/>
        <end position="91"/>
    </location>
</feature>
<comment type="caution">
    <text evidence="12">The sequence shown here is derived from an EMBL/GenBank/DDBJ whole genome shotgun (WGS) entry which is preliminary data.</text>
</comment>
<reference evidence="14 15" key="1">
    <citation type="journal article" date="2019" name="Nat. Med.">
        <title>A library of human gut bacterial isolates paired with longitudinal multiomics data enables mechanistic microbiome research.</title>
        <authorList>
            <person name="Poyet M."/>
            <person name="Groussin M."/>
            <person name="Gibbons S.M."/>
            <person name="Avila-Pacheco J."/>
            <person name="Jiang X."/>
            <person name="Kearney S.M."/>
            <person name="Perrotta A.R."/>
            <person name="Berdy B."/>
            <person name="Zhao S."/>
            <person name="Lieberman T.D."/>
            <person name="Swanson P.K."/>
            <person name="Smith M."/>
            <person name="Roesemann S."/>
            <person name="Alexander J.E."/>
            <person name="Rich S.A."/>
            <person name="Livny J."/>
            <person name="Vlamakis H."/>
            <person name="Clish C."/>
            <person name="Bullock K."/>
            <person name="Deik A."/>
            <person name="Scott J."/>
            <person name="Pierce K.A."/>
            <person name="Xavier R.J."/>
            <person name="Alm E.J."/>
        </authorList>
    </citation>
    <scope>NUCLEOTIDE SEQUENCE [LARGE SCALE GENOMIC DNA]</scope>
    <source>
        <strain evidence="12 15">BIOML-A13</strain>
        <strain evidence="13 14">BIOML-A3</strain>
    </source>
</reference>
<dbReference type="Pfam" id="PF04055">
    <property type="entry name" value="Radical_SAM"/>
    <property type="match status" value="1"/>
</dbReference>
<evidence type="ECO:0000256" key="9">
    <source>
        <dbReference type="ARBA" id="ARBA00047365"/>
    </source>
</evidence>
<comment type="cofactor">
    <cofactor evidence="1">
        <name>[4Fe-4S] cluster</name>
        <dbReference type="ChEBI" id="CHEBI:49883"/>
    </cofactor>
</comment>
<comment type="similarity">
    <text evidence="2">Belongs to the organic radical-activating enzymes family.</text>
</comment>
<evidence type="ECO:0000313" key="12">
    <source>
        <dbReference type="EMBL" id="MTT74674.1"/>
    </source>
</evidence>
<dbReference type="InterPro" id="IPR007197">
    <property type="entry name" value="rSAM"/>
</dbReference>
<dbReference type="InterPro" id="IPR034457">
    <property type="entry name" value="Organic_radical-activating"/>
</dbReference>
<evidence type="ECO:0000256" key="1">
    <source>
        <dbReference type="ARBA" id="ARBA00001966"/>
    </source>
</evidence>
<proteinExistence type="inferred from homology"/>
<dbReference type="NCBIfam" id="TIGR02494">
    <property type="entry name" value="PFLE_PFLC"/>
    <property type="match status" value="1"/>
</dbReference>
<dbReference type="SUPFAM" id="SSF54862">
    <property type="entry name" value="4Fe-4S ferredoxins"/>
    <property type="match status" value="1"/>
</dbReference>
<dbReference type="EMBL" id="WNBM01000001">
    <property type="protein sequence ID" value="MTT74674.1"/>
    <property type="molecule type" value="Genomic_DNA"/>
</dbReference>
<dbReference type="GO" id="GO:0016491">
    <property type="term" value="F:oxidoreductase activity"/>
    <property type="evidence" value="ECO:0007669"/>
    <property type="project" value="UniProtKB-KW"/>
</dbReference>
<keyword evidence="5" id="KW-0479">Metal-binding</keyword>
<dbReference type="InterPro" id="IPR017896">
    <property type="entry name" value="4Fe4S_Fe-S-bd"/>
</dbReference>
<keyword evidence="7" id="KW-0408">Iron</keyword>
<evidence type="ECO:0000256" key="6">
    <source>
        <dbReference type="ARBA" id="ARBA00023002"/>
    </source>
</evidence>
<evidence type="ECO:0000313" key="13">
    <source>
        <dbReference type="EMBL" id="MTU02805.1"/>
    </source>
</evidence>
<dbReference type="OrthoDB" id="9782387at2"/>
<organism evidence="12 15">
    <name type="scientific">Phascolarctobacterium faecium</name>
    <dbReference type="NCBI Taxonomy" id="33025"/>
    <lineage>
        <taxon>Bacteria</taxon>
        <taxon>Bacillati</taxon>
        <taxon>Bacillota</taxon>
        <taxon>Negativicutes</taxon>
        <taxon>Acidaminococcales</taxon>
        <taxon>Acidaminococcaceae</taxon>
        <taxon>Phascolarctobacterium</taxon>
    </lineage>
</organism>
<dbReference type="NCBIfam" id="NF033717">
    <property type="entry name" value="HPDL_rSAM_activ"/>
    <property type="match status" value="1"/>
</dbReference>
<dbReference type="PIRSF" id="PIRSF000371">
    <property type="entry name" value="PFL_act_enz"/>
    <property type="match status" value="1"/>
</dbReference>
<dbReference type="InterPro" id="IPR040074">
    <property type="entry name" value="BssD/PflA/YjjW"/>
</dbReference>
<keyword evidence="3" id="KW-0004">4Fe-4S</keyword>
<comment type="catalytic activity">
    <reaction evidence="9">
        <text>glycyl-[protein] + reduced [flavodoxin] + S-adenosyl-L-methionine = glycin-2-yl radical-[protein] + semiquinone [flavodoxin] + 5'-deoxyadenosine + L-methionine + H(+)</text>
        <dbReference type="Rhea" id="RHEA:61976"/>
        <dbReference type="Rhea" id="RHEA-COMP:10622"/>
        <dbReference type="Rhea" id="RHEA-COMP:14480"/>
        <dbReference type="Rhea" id="RHEA-COMP:15993"/>
        <dbReference type="Rhea" id="RHEA-COMP:15994"/>
        <dbReference type="ChEBI" id="CHEBI:15378"/>
        <dbReference type="ChEBI" id="CHEBI:17319"/>
        <dbReference type="ChEBI" id="CHEBI:29947"/>
        <dbReference type="ChEBI" id="CHEBI:32722"/>
        <dbReference type="ChEBI" id="CHEBI:57618"/>
        <dbReference type="ChEBI" id="CHEBI:57844"/>
        <dbReference type="ChEBI" id="CHEBI:59789"/>
        <dbReference type="ChEBI" id="CHEBI:140311"/>
    </reaction>
</comment>
<evidence type="ECO:0000256" key="8">
    <source>
        <dbReference type="ARBA" id="ARBA00023014"/>
    </source>
</evidence>
<dbReference type="SUPFAM" id="SSF102114">
    <property type="entry name" value="Radical SAM enzymes"/>
    <property type="match status" value="1"/>
</dbReference>
<evidence type="ECO:0000256" key="7">
    <source>
        <dbReference type="ARBA" id="ARBA00023004"/>
    </source>
</evidence>
<evidence type="ECO:0000259" key="10">
    <source>
        <dbReference type="PROSITE" id="PS51379"/>
    </source>
</evidence>
<dbReference type="Proteomes" id="UP000484547">
    <property type="component" value="Unassembled WGS sequence"/>
</dbReference>
<dbReference type="Gene3D" id="3.80.30.10">
    <property type="entry name" value="pyruvate-formate lyase- activating enzyme"/>
    <property type="match status" value="1"/>
</dbReference>
<dbReference type="AlphaFoldDB" id="A0A7X3BUF9"/>
<dbReference type="GO" id="GO:0046872">
    <property type="term" value="F:metal ion binding"/>
    <property type="evidence" value="ECO:0007669"/>
    <property type="project" value="UniProtKB-KW"/>
</dbReference>
<keyword evidence="14" id="KW-1185">Reference proteome</keyword>
<gene>
    <name evidence="12" type="primary">hpdA</name>
    <name evidence="12" type="ORF">GMD11_00120</name>
    <name evidence="13" type="ORF">GMD18_00115</name>
</gene>
<protein>
    <submittedName>
        <fullName evidence="12">4-hydroxyphenylacetate decarboxylase activase</fullName>
    </submittedName>
</protein>
<dbReference type="EMBL" id="WNBW01000001">
    <property type="protein sequence ID" value="MTU02805.1"/>
    <property type="molecule type" value="Genomic_DNA"/>
</dbReference>
<dbReference type="RefSeq" id="WP_155163392.1">
    <property type="nucleotide sequence ID" value="NZ_WNBG01000001.1"/>
</dbReference>
<dbReference type="PROSITE" id="PS51918">
    <property type="entry name" value="RADICAL_SAM"/>
    <property type="match status" value="1"/>
</dbReference>
<evidence type="ECO:0000256" key="4">
    <source>
        <dbReference type="ARBA" id="ARBA00022691"/>
    </source>
</evidence>